<evidence type="ECO:0000259" key="1">
    <source>
        <dbReference type="Pfam" id="PF07883"/>
    </source>
</evidence>
<dbReference type="SUPFAM" id="SSF51182">
    <property type="entry name" value="RmlC-like cupins"/>
    <property type="match status" value="1"/>
</dbReference>
<feature type="domain" description="Cupin type-2" evidence="1">
    <location>
        <begin position="64"/>
        <end position="132"/>
    </location>
</feature>
<sequence length="168" mass="18165">MAKTSLWDDYIERGASEVERVRRATAVIERETCPVELTPLGRVRWYTHPELDGPVSHALYQFELEIPAGSWSGRIAHQGGIVHYVLSGQGYTDLDGRQHAWEATDVIGIPARAAGVTFQHVNTGTTTVRLMVAMVNLDSSLGPFLGAEVRVIEPAPEYAAANAGGAPA</sequence>
<name>A0ABY5VTS9_9ACTN</name>
<reference evidence="2" key="2">
    <citation type="submission" date="2022-09" db="EMBL/GenBank/DDBJ databases">
        <title>Biosynthetic gene clusters of Dactylosporangioum fulvum.</title>
        <authorList>
            <person name="Caradec T."/>
        </authorList>
    </citation>
    <scope>NUCLEOTIDE SEQUENCE</scope>
    <source>
        <strain evidence="2">NRRL B-16292</strain>
    </source>
</reference>
<protein>
    <submittedName>
        <fullName evidence="2">Cupin domain-containing protein</fullName>
    </submittedName>
</protein>
<dbReference type="InterPro" id="IPR011051">
    <property type="entry name" value="RmlC_Cupin_sf"/>
</dbReference>
<keyword evidence="3" id="KW-1185">Reference proteome</keyword>
<dbReference type="Pfam" id="PF07883">
    <property type="entry name" value="Cupin_2"/>
    <property type="match status" value="1"/>
</dbReference>
<gene>
    <name evidence="2" type="ORF">Dfulv_34455</name>
</gene>
<dbReference type="InterPro" id="IPR013096">
    <property type="entry name" value="Cupin_2"/>
</dbReference>
<evidence type="ECO:0000313" key="3">
    <source>
        <dbReference type="Proteomes" id="UP001059617"/>
    </source>
</evidence>
<proteinExistence type="predicted"/>
<dbReference type="EMBL" id="CP073720">
    <property type="protein sequence ID" value="UWP80236.1"/>
    <property type="molecule type" value="Genomic_DNA"/>
</dbReference>
<organism evidence="2 3">
    <name type="scientific">Dactylosporangium fulvum</name>
    <dbReference type="NCBI Taxonomy" id="53359"/>
    <lineage>
        <taxon>Bacteria</taxon>
        <taxon>Bacillati</taxon>
        <taxon>Actinomycetota</taxon>
        <taxon>Actinomycetes</taxon>
        <taxon>Micromonosporales</taxon>
        <taxon>Micromonosporaceae</taxon>
        <taxon>Dactylosporangium</taxon>
    </lineage>
</organism>
<dbReference type="InterPro" id="IPR014710">
    <property type="entry name" value="RmlC-like_jellyroll"/>
</dbReference>
<dbReference type="Gene3D" id="2.60.120.10">
    <property type="entry name" value="Jelly Rolls"/>
    <property type="match status" value="1"/>
</dbReference>
<dbReference type="RefSeq" id="WP_259857994.1">
    <property type="nucleotide sequence ID" value="NZ_BAAAST010000007.1"/>
</dbReference>
<reference evidence="2" key="1">
    <citation type="submission" date="2021-04" db="EMBL/GenBank/DDBJ databases">
        <authorList>
            <person name="Hartkoorn R.C."/>
            <person name="Beaudoing E."/>
            <person name="Hot D."/>
        </authorList>
    </citation>
    <scope>NUCLEOTIDE SEQUENCE</scope>
    <source>
        <strain evidence="2">NRRL B-16292</strain>
    </source>
</reference>
<dbReference type="Proteomes" id="UP001059617">
    <property type="component" value="Chromosome"/>
</dbReference>
<evidence type="ECO:0000313" key="2">
    <source>
        <dbReference type="EMBL" id="UWP80236.1"/>
    </source>
</evidence>
<accession>A0ABY5VTS9</accession>